<dbReference type="Proteomes" id="UP000095558">
    <property type="component" value="Unassembled WGS sequence"/>
</dbReference>
<feature type="transmembrane region" description="Helical" evidence="8">
    <location>
        <begin position="179"/>
        <end position="201"/>
    </location>
</feature>
<comment type="similarity">
    <text evidence="2">Belongs to the amino acid-polyamine-organocation (APC) superfamily. Spore germination protein (SGP) (TC 2.A.3.9) family.</text>
</comment>
<gene>
    <name evidence="9" type="ORF">ERS852470_03115</name>
</gene>
<evidence type="ECO:0000256" key="7">
    <source>
        <dbReference type="ARBA" id="ARBA00023136"/>
    </source>
</evidence>
<dbReference type="GO" id="GO:0016020">
    <property type="term" value="C:membrane"/>
    <property type="evidence" value="ECO:0007669"/>
    <property type="project" value="UniProtKB-SubCell"/>
</dbReference>
<dbReference type="GO" id="GO:0009847">
    <property type="term" value="P:spore germination"/>
    <property type="evidence" value="ECO:0007669"/>
    <property type="project" value="InterPro"/>
</dbReference>
<feature type="transmembrane region" description="Helical" evidence="8">
    <location>
        <begin position="77"/>
        <end position="95"/>
    </location>
</feature>
<sequence>MNKISAKHFILFIFSVTYISLKTYPSLFIKEGGRDTWLYTLIIYLIFFAFAMYLIYVMDSKKVYNINEIFTIGLSKTLGNIFLLLFAFGLFLASLEATSVEANVIKSCFFLETPTWYIIIFFLLPSVFLIGKSMSTLLTFVIILISSLGVNTALLAIITEKYKDIKYIMPVLSGNISSEFFSTLLLVLGSLSAFVIALPYLKYLNSGKDLRKHSVIGLGILGAVCIYVLIGILSSFGPIRAANLFYPEFTQSQRVQIGGFLEFGEFFFLYQTVAGFFLKYILCTYGIYIIYKKYIKNTKYFITVYTLAVFIFSSFISRNNYILFFILKYYQYINLVLFIVIPLIAYIAFQVRYKKK</sequence>
<feature type="transmembrane region" description="Helical" evidence="8">
    <location>
        <begin position="213"/>
        <end position="236"/>
    </location>
</feature>
<dbReference type="InterPro" id="IPR004761">
    <property type="entry name" value="Spore_GerAB"/>
</dbReference>
<feature type="transmembrane region" description="Helical" evidence="8">
    <location>
        <begin position="268"/>
        <end position="288"/>
    </location>
</feature>
<keyword evidence="7 8" id="KW-0472">Membrane</keyword>
<keyword evidence="3" id="KW-0813">Transport</keyword>
<evidence type="ECO:0000256" key="5">
    <source>
        <dbReference type="ARBA" id="ARBA00022692"/>
    </source>
</evidence>
<evidence type="ECO:0000256" key="3">
    <source>
        <dbReference type="ARBA" id="ARBA00022448"/>
    </source>
</evidence>
<feature type="transmembrane region" description="Helical" evidence="8">
    <location>
        <begin position="115"/>
        <end position="131"/>
    </location>
</feature>
<protein>
    <submittedName>
        <fullName evidence="9">Spore germination protein</fullName>
    </submittedName>
</protein>
<reference evidence="9 10" key="1">
    <citation type="submission" date="2015-09" db="EMBL/GenBank/DDBJ databases">
        <authorList>
            <consortium name="Pathogen Informatics"/>
        </authorList>
    </citation>
    <scope>NUCLEOTIDE SEQUENCE [LARGE SCALE GENOMIC DNA]</scope>
    <source>
        <strain evidence="9 10">2789STDY5834855</strain>
    </source>
</reference>
<dbReference type="RefSeq" id="WP_055277741.1">
    <property type="nucleotide sequence ID" value="NZ_CYZV01000041.1"/>
</dbReference>
<evidence type="ECO:0000313" key="10">
    <source>
        <dbReference type="Proteomes" id="UP000095558"/>
    </source>
</evidence>
<feature type="transmembrane region" description="Helical" evidence="8">
    <location>
        <begin position="37"/>
        <end position="56"/>
    </location>
</feature>
<evidence type="ECO:0000256" key="1">
    <source>
        <dbReference type="ARBA" id="ARBA00004141"/>
    </source>
</evidence>
<feature type="transmembrane region" description="Helical" evidence="8">
    <location>
        <begin position="138"/>
        <end position="159"/>
    </location>
</feature>
<keyword evidence="6 8" id="KW-1133">Transmembrane helix</keyword>
<proteinExistence type="inferred from homology"/>
<evidence type="ECO:0000256" key="8">
    <source>
        <dbReference type="SAM" id="Phobius"/>
    </source>
</evidence>
<dbReference type="EMBL" id="CYZV01000041">
    <property type="protein sequence ID" value="CUO70317.1"/>
    <property type="molecule type" value="Genomic_DNA"/>
</dbReference>
<organism evidence="9 10">
    <name type="scientific">Clostridium disporicum</name>
    <dbReference type="NCBI Taxonomy" id="84024"/>
    <lineage>
        <taxon>Bacteria</taxon>
        <taxon>Bacillati</taxon>
        <taxon>Bacillota</taxon>
        <taxon>Clostridia</taxon>
        <taxon>Eubacteriales</taxon>
        <taxon>Clostridiaceae</taxon>
        <taxon>Clostridium</taxon>
    </lineage>
</organism>
<feature type="transmembrane region" description="Helical" evidence="8">
    <location>
        <begin position="329"/>
        <end position="349"/>
    </location>
</feature>
<keyword evidence="5 8" id="KW-0812">Transmembrane</keyword>
<evidence type="ECO:0000256" key="4">
    <source>
        <dbReference type="ARBA" id="ARBA00022544"/>
    </source>
</evidence>
<dbReference type="Pfam" id="PF03845">
    <property type="entry name" value="Spore_permease"/>
    <property type="match status" value="1"/>
</dbReference>
<dbReference type="AlphaFoldDB" id="A0A174HA96"/>
<name>A0A174HA96_9CLOT</name>
<evidence type="ECO:0000256" key="2">
    <source>
        <dbReference type="ARBA" id="ARBA00007998"/>
    </source>
</evidence>
<comment type="subcellular location">
    <subcellularLocation>
        <location evidence="1">Membrane</location>
        <topology evidence="1">Multi-pass membrane protein</topology>
    </subcellularLocation>
</comment>
<dbReference type="PANTHER" id="PTHR34975:SF2">
    <property type="entry name" value="SPORE GERMINATION PROTEIN A2"/>
    <property type="match status" value="1"/>
</dbReference>
<feature type="transmembrane region" description="Helical" evidence="8">
    <location>
        <begin position="300"/>
        <end position="317"/>
    </location>
</feature>
<evidence type="ECO:0000256" key="6">
    <source>
        <dbReference type="ARBA" id="ARBA00022989"/>
    </source>
</evidence>
<dbReference type="NCBIfam" id="TIGR00912">
    <property type="entry name" value="2A0309"/>
    <property type="match status" value="1"/>
</dbReference>
<dbReference type="OrthoDB" id="2381188at2"/>
<dbReference type="PANTHER" id="PTHR34975">
    <property type="entry name" value="SPORE GERMINATION PROTEIN A2"/>
    <property type="match status" value="1"/>
</dbReference>
<evidence type="ECO:0000313" key="9">
    <source>
        <dbReference type="EMBL" id="CUO70317.1"/>
    </source>
</evidence>
<keyword evidence="4" id="KW-0309">Germination</keyword>
<accession>A0A174HA96</accession>